<dbReference type="Gene3D" id="3.60.15.10">
    <property type="entry name" value="Ribonuclease Z/Hydroxyacylglutathione hydrolase-like"/>
    <property type="match status" value="1"/>
</dbReference>
<keyword evidence="2" id="KW-0150">Chloroplast</keyword>
<proteinExistence type="predicted"/>
<dbReference type="AlphaFoldDB" id="A0A1Z1MT24"/>
<protein>
    <submittedName>
        <fullName evidence="2">Ribonuclease Z</fullName>
    </submittedName>
</protein>
<evidence type="ECO:0000256" key="1">
    <source>
        <dbReference type="SAM" id="Phobius"/>
    </source>
</evidence>
<sequence length="225" mass="25939">MTLRYLNFNTHTFRNVNVSFLIKLTDTKDIWLFNCIEGSQFNFSSQSFRISNLSKIIIPSLHISSISGLLGLLSTLNLTGRVKPLHIYAPINLSYYLDLGKKYSKTNFGYVLYIHTLKTGLMINHYNCRIYTLNLNSVYEFFIVQSRQPGTFSLLEARNNYIVPGPLYGKLKKGLSFLFSDGFILNGSHFTCSIFIGSQIYCLFSLFYSRKLFESTKKSRLILFM</sequence>
<keyword evidence="2" id="KW-0934">Plastid</keyword>
<keyword evidence="1" id="KW-1133">Transmembrane helix</keyword>
<dbReference type="InterPro" id="IPR036866">
    <property type="entry name" value="RibonucZ/Hydroxyglut_hydro"/>
</dbReference>
<gene>
    <name evidence="2" type="primary">rnz</name>
</gene>
<keyword evidence="1" id="KW-0812">Transmembrane</keyword>
<evidence type="ECO:0000313" key="2">
    <source>
        <dbReference type="EMBL" id="ARW69243.1"/>
    </source>
</evidence>
<name>A0A1Z1MT24_9FLOR</name>
<dbReference type="PANTHER" id="PTHR46018:SF2">
    <property type="entry name" value="ZINC PHOSPHODIESTERASE ELAC PROTEIN 1"/>
    <property type="match status" value="1"/>
</dbReference>
<accession>A0A1Z1MT24</accession>
<feature type="transmembrane region" description="Helical" evidence="1">
    <location>
        <begin position="183"/>
        <end position="208"/>
    </location>
</feature>
<reference evidence="2" key="1">
    <citation type="journal article" date="2017" name="J. Phycol.">
        <title>Analysis of chloroplast genomes and a supermatrix inform reclassification of the Rhodomelaceae (Rhodophyta).</title>
        <authorList>
            <person name="Diaz-Tapia P."/>
            <person name="Maggs C.A."/>
            <person name="West J.A."/>
            <person name="Verbruggen H."/>
        </authorList>
    </citation>
    <scope>NUCLEOTIDE SEQUENCE</scope>
    <source>
        <strain evidence="2">PD1760</strain>
    </source>
</reference>
<dbReference type="SUPFAM" id="SSF56281">
    <property type="entry name" value="Metallo-hydrolase/oxidoreductase"/>
    <property type="match status" value="1"/>
</dbReference>
<dbReference type="PANTHER" id="PTHR46018">
    <property type="entry name" value="ZINC PHOSPHODIESTERASE ELAC PROTEIN 1"/>
    <property type="match status" value="1"/>
</dbReference>
<organism evidence="2">
    <name type="scientific">Polysiphonia sp</name>
    <dbReference type="NCBI Taxonomy" id="1967842"/>
    <lineage>
        <taxon>Eukaryota</taxon>
        <taxon>Rhodophyta</taxon>
        <taxon>Florideophyceae</taxon>
        <taxon>Rhodymeniophycidae</taxon>
        <taxon>Ceramiales</taxon>
        <taxon>Rhodomelaceae</taxon>
        <taxon>Polysiphonioideae</taxon>
        <taxon>Polysiphonia</taxon>
    </lineage>
</organism>
<keyword evidence="1" id="KW-0472">Membrane</keyword>
<dbReference type="EMBL" id="MF101456">
    <property type="protein sequence ID" value="ARW69243.1"/>
    <property type="molecule type" value="Genomic_DNA"/>
</dbReference>
<geneLocation type="chloroplast" evidence="2"/>
<dbReference type="GO" id="GO:0042781">
    <property type="term" value="F:3'-tRNA processing endoribonuclease activity"/>
    <property type="evidence" value="ECO:0007669"/>
    <property type="project" value="TreeGrafter"/>
</dbReference>